<evidence type="ECO:0000313" key="7">
    <source>
        <dbReference type="Proteomes" id="UP000887013"/>
    </source>
</evidence>
<dbReference type="PANTHER" id="PTHR10502">
    <property type="entry name" value="ANNEXIN"/>
    <property type="match status" value="1"/>
</dbReference>
<dbReference type="EMBL" id="BMAW01043383">
    <property type="protein sequence ID" value="GFS39134.1"/>
    <property type="molecule type" value="Genomic_DNA"/>
</dbReference>
<dbReference type="OrthoDB" id="37886at2759"/>
<dbReference type="Proteomes" id="UP000887013">
    <property type="component" value="Unassembled WGS sequence"/>
</dbReference>
<dbReference type="Pfam" id="PF00191">
    <property type="entry name" value="Annexin"/>
    <property type="match status" value="4"/>
</dbReference>
<keyword evidence="3" id="KW-0106">Calcium</keyword>
<dbReference type="FunFam" id="1.10.220.10:FF:000002">
    <property type="entry name" value="Annexin"/>
    <property type="match status" value="1"/>
</dbReference>
<gene>
    <name evidence="6" type="primary">ANXA3</name>
    <name evidence="6" type="ORF">NPIL_558661</name>
</gene>
<dbReference type="GO" id="GO:0005509">
    <property type="term" value="F:calcium ion binding"/>
    <property type="evidence" value="ECO:0007669"/>
    <property type="project" value="InterPro"/>
</dbReference>
<dbReference type="InterPro" id="IPR018502">
    <property type="entry name" value="Annexin_repeat"/>
</dbReference>
<evidence type="ECO:0000256" key="4">
    <source>
        <dbReference type="ARBA" id="ARBA00023216"/>
    </source>
</evidence>
<proteinExistence type="inferred from homology"/>
<dbReference type="GO" id="GO:0001786">
    <property type="term" value="F:phosphatidylserine binding"/>
    <property type="evidence" value="ECO:0007669"/>
    <property type="project" value="TreeGrafter"/>
</dbReference>
<dbReference type="Gene3D" id="1.10.220.10">
    <property type="entry name" value="Annexin"/>
    <property type="match status" value="4"/>
</dbReference>
<dbReference type="PRINTS" id="PR00196">
    <property type="entry name" value="ANNEXIN"/>
</dbReference>
<evidence type="ECO:0000313" key="6">
    <source>
        <dbReference type="EMBL" id="GFS39134.1"/>
    </source>
</evidence>
<comment type="similarity">
    <text evidence="1">Belongs to the annexin family.</text>
</comment>
<dbReference type="GO" id="GO:0012506">
    <property type="term" value="C:vesicle membrane"/>
    <property type="evidence" value="ECO:0007669"/>
    <property type="project" value="TreeGrafter"/>
</dbReference>
<accession>A0A8X6IC42</accession>
<evidence type="ECO:0000256" key="2">
    <source>
        <dbReference type="ARBA" id="ARBA00022737"/>
    </source>
</evidence>
<dbReference type="InterPro" id="IPR001464">
    <property type="entry name" value="Annexin"/>
</dbReference>
<sequence length="322" mass="36627">MVDTKSRGTITPAADFNAENVVSRLRKAMRGIGTDEKIIIDILTGHSNSQRQIIKKKYKTIYGRILNDDIKAELGGHFEDVCIALLTPLAEYVVDCLYYAIKGFRTDEKCIIELLVSLESMDLRYVKTVFQEKYNQDLGDFLSSGLKGEIKSFISILTSKEREYYAEADEQLAETDAQRLLNASLSKSWKSEDFLLSLLTMRSKLQLRATMAAYEKVAGKSFKEAIKAEFTGDIRYALLALVESIENRPEFFASQLHEALNGPKTDDTTLIRILVSRSEVDLADIYEWYHMKYDVDLCEAIYADTSGDYRTILLKLLNPWKG</sequence>
<protein>
    <submittedName>
        <fullName evidence="6">Annexin A3</fullName>
    </submittedName>
</protein>
<keyword evidence="4" id="KW-0041">Annexin</keyword>
<dbReference type="PROSITE" id="PS51897">
    <property type="entry name" value="ANNEXIN_2"/>
    <property type="match status" value="4"/>
</dbReference>
<dbReference type="GO" id="GO:0005737">
    <property type="term" value="C:cytoplasm"/>
    <property type="evidence" value="ECO:0007669"/>
    <property type="project" value="TreeGrafter"/>
</dbReference>
<keyword evidence="2" id="KW-0677">Repeat</keyword>
<name>A0A8X6IC42_NEPPI</name>
<evidence type="ECO:0000256" key="3">
    <source>
        <dbReference type="ARBA" id="ARBA00022837"/>
    </source>
</evidence>
<dbReference type="SUPFAM" id="SSF47874">
    <property type="entry name" value="Annexin"/>
    <property type="match status" value="1"/>
</dbReference>
<organism evidence="6 7">
    <name type="scientific">Nephila pilipes</name>
    <name type="common">Giant wood spider</name>
    <name type="synonym">Nephila maculata</name>
    <dbReference type="NCBI Taxonomy" id="299642"/>
    <lineage>
        <taxon>Eukaryota</taxon>
        <taxon>Metazoa</taxon>
        <taxon>Ecdysozoa</taxon>
        <taxon>Arthropoda</taxon>
        <taxon>Chelicerata</taxon>
        <taxon>Arachnida</taxon>
        <taxon>Araneae</taxon>
        <taxon>Araneomorphae</taxon>
        <taxon>Entelegynae</taxon>
        <taxon>Araneoidea</taxon>
        <taxon>Nephilidae</taxon>
        <taxon>Nephila</taxon>
    </lineage>
</organism>
<dbReference type="AlphaFoldDB" id="A0A8X6IC42"/>
<dbReference type="PANTHER" id="PTHR10502:SF102">
    <property type="entry name" value="ANNEXIN B11"/>
    <property type="match status" value="1"/>
</dbReference>
<evidence type="ECO:0000256" key="5">
    <source>
        <dbReference type="ARBA" id="ARBA00023302"/>
    </source>
</evidence>
<dbReference type="GO" id="GO:0005544">
    <property type="term" value="F:calcium-dependent phospholipid binding"/>
    <property type="evidence" value="ECO:0007669"/>
    <property type="project" value="UniProtKB-KW"/>
</dbReference>
<dbReference type="InterPro" id="IPR037104">
    <property type="entry name" value="Annexin_sf"/>
</dbReference>
<evidence type="ECO:0000256" key="1">
    <source>
        <dbReference type="ARBA" id="ARBA00007831"/>
    </source>
</evidence>
<dbReference type="GO" id="GO:0005634">
    <property type="term" value="C:nucleus"/>
    <property type="evidence" value="ECO:0007669"/>
    <property type="project" value="TreeGrafter"/>
</dbReference>
<keyword evidence="7" id="KW-1185">Reference proteome</keyword>
<dbReference type="FunFam" id="1.10.220.10:FF:000004">
    <property type="entry name" value="Annexin"/>
    <property type="match status" value="1"/>
</dbReference>
<reference evidence="6" key="1">
    <citation type="submission" date="2020-08" db="EMBL/GenBank/DDBJ databases">
        <title>Multicomponent nature underlies the extraordinary mechanical properties of spider dragline silk.</title>
        <authorList>
            <person name="Kono N."/>
            <person name="Nakamura H."/>
            <person name="Mori M."/>
            <person name="Yoshida Y."/>
            <person name="Ohtoshi R."/>
            <person name="Malay A.D."/>
            <person name="Moran D.A.P."/>
            <person name="Tomita M."/>
            <person name="Numata K."/>
            <person name="Arakawa K."/>
        </authorList>
    </citation>
    <scope>NUCLEOTIDE SEQUENCE</scope>
</reference>
<dbReference type="FunFam" id="1.10.220.10:FF:000001">
    <property type="entry name" value="Annexin"/>
    <property type="match status" value="1"/>
</dbReference>
<dbReference type="GO" id="GO:0005886">
    <property type="term" value="C:plasma membrane"/>
    <property type="evidence" value="ECO:0007669"/>
    <property type="project" value="TreeGrafter"/>
</dbReference>
<dbReference type="SMART" id="SM00335">
    <property type="entry name" value="ANX"/>
    <property type="match status" value="4"/>
</dbReference>
<comment type="caution">
    <text evidence="6">The sequence shown here is derived from an EMBL/GenBank/DDBJ whole genome shotgun (WGS) entry which is preliminary data.</text>
</comment>
<keyword evidence="5" id="KW-0111">Calcium/phospholipid-binding</keyword>